<keyword evidence="1" id="KW-0812">Transmembrane</keyword>
<evidence type="ECO:0000256" key="1">
    <source>
        <dbReference type="SAM" id="Phobius"/>
    </source>
</evidence>
<protein>
    <recommendedName>
        <fullName evidence="4">YcxB-like protein</fullName>
    </recommendedName>
</protein>
<accession>A0A4R8A9H0</accession>
<keyword evidence="1" id="KW-0472">Membrane</keyword>
<evidence type="ECO:0000313" key="2">
    <source>
        <dbReference type="EMBL" id="TDW26351.1"/>
    </source>
</evidence>
<evidence type="ECO:0008006" key="4">
    <source>
        <dbReference type="Google" id="ProtNLM"/>
    </source>
</evidence>
<comment type="caution">
    <text evidence="2">The sequence shown here is derived from an EMBL/GenBank/DDBJ whole genome shotgun (WGS) entry which is preliminary data.</text>
</comment>
<feature type="transmembrane region" description="Helical" evidence="1">
    <location>
        <begin position="62"/>
        <end position="83"/>
    </location>
</feature>
<proteinExistence type="predicted"/>
<gene>
    <name evidence="2" type="ORF">EDD63_10166</name>
</gene>
<keyword evidence="3" id="KW-1185">Reference proteome</keyword>
<name>A0A4R8A9H0_9FIRM</name>
<dbReference type="AlphaFoldDB" id="A0A4R8A9H0"/>
<feature type="transmembrane region" description="Helical" evidence="1">
    <location>
        <begin position="35"/>
        <end position="56"/>
    </location>
</feature>
<reference evidence="2 3" key="1">
    <citation type="submission" date="2019-03" db="EMBL/GenBank/DDBJ databases">
        <title>Genomic Encyclopedia of Type Strains, Phase IV (KMG-IV): sequencing the most valuable type-strain genomes for metagenomic binning, comparative biology and taxonomic classification.</title>
        <authorList>
            <person name="Goeker M."/>
        </authorList>
    </citation>
    <scope>NUCLEOTIDE SEQUENCE [LARGE SCALE GENOMIC DNA]</scope>
    <source>
        <strain evidence="2 3">DSM 28867</strain>
    </source>
</reference>
<evidence type="ECO:0000313" key="3">
    <source>
        <dbReference type="Proteomes" id="UP000294743"/>
    </source>
</evidence>
<sequence length="195" mass="22747">MNHIFTFDTPMSFDDVLDYANKHIDTYVYVRMYRLVNIIIAVLTMICVLLFAQLYYATTLTYTISSLIFGSILLIVDIFLIGFQKRTWAYRDNEHAYLQVQKEWKASLGKNLDAIAKLDKGKLYVNDKAYPKLVRVVIAKQFVLLQSKHRQVIVKLDEDKHDALIAYLQQHAPDVRIEVKNYIQDIVSKRIIAPM</sequence>
<organism evidence="2 3">
    <name type="scientific">Breznakia blatticola</name>
    <dbReference type="NCBI Taxonomy" id="1754012"/>
    <lineage>
        <taxon>Bacteria</taxon>
        <taxon>Bacillati</taxon>
        <taxon>Bacillota</taxon>
        <taxon>Erysipelotrichia</taxon>
        <taxon>Erysipelotrichales</taxon>
        <taxon>Erysipelotrichaceae</taxon>
        <taxon>Breznakia</taxon>
    </lineage>
</organism>
<keyword evidence="1" id="KW-1133">Transmembrane helix</keyword>
<dbReference type="Proteomes" id="UP000294743">
    <property type="component" value="Unassembled WGS sequence"/>
</dbReference>
<dbReference type="EMBL" id="SODD01000001">
    <property type="protein sequence ID" value="TDW26351.1"/>
    <property type="molecule type" value="Genomic_DNA"/>
</dbReference>